<proteinExistence type="predicted"/>
<name>A0ABQ3PJL7_9ACTN</name>
<sequence>MTEALLERLRQNCDALGDGYRERVEYKIPVKYHDKETCSGGPGCDCPSREETRTRLIRRSSLLEQLREFQQNRDTDRNPKAERGAPRVKTAGRPPGDMAGFFTLDEITCDAYMSLDRIFIEAGRDRTWLSNPLKAVFEGLPYQVQQFAEARPDLARDTLKLTDKWVRQAKAALRVTASDAMFGNTVCGNCGGGLSVAWDHSSDVRCVGTPETPPCGETYPMSEWVALYEKGKRG</sequence>
<protein>
    <submittedName>
        <fullName evidence="2">Uncharacterized protein</fullName>
    </submittedName>
</protein>
<feature type="region of interest" description="Disordered" evidence="1">
    <location>
        <begin position="69"/>
        <end position="94"/>
    </location>
</feature>
<dbReference type="Proteomes" id="UP001052739">
    <property type="component" value="Unassembled WGS sequence"/>
</dbReference>
<dbReference type="RefSeq" id="WP_190222761.1">
    <property type="nucleotide sequence ID" value="NZ_BNBS01000020.1"/>
</dbReference>
<evidence type="ECO:0000256" key="1">
    <source>
        <dbReference type="SAM" id="MobiDB-lite"/>
    </source>
</evidence>
<dbReference type="EMBL" id="BNDW01000068">
    <property type="protein sequence ID" value="GHI25218.1"/>
    <property type="molecule type" value="Genomic_DNA"/>
</dbReference>
<organism evidence="2 3">
    <name type="scientific">Streptomyces hydrogenans</name>
    <dbReference type="NCBI Taxonomy" id="1873719"/>
    <lineage>
        <taxon>Bacteria</taxon>
        <taxon>Bacillati</taxon>
        <taxon>Actinomycetota</taxon>
        <taxon>Actinomycetes</taxon>
        <taxon>Kitasatosporales</taxon>
        <taxon>Streptomycetaceae</taxon>
        <taxon>Streptomyces</taxon>
    </lineage>
</organism>
<reference evidence="2" key="1">
    <citation type="submission" date="2024-05" db="EMBL/GenBank/DDBJ databases">
        <title>Whole genome shotgun sequence of Streptomyces hydrogenans NBRC 13475.</title>
        <authorList>
            <person name="Komaki H."/>
            <person name="Tamura T."/>
        </authorList>
    </citation>
    <scope>NUCLEOTIDE SEQUENCE</scope>
    <source>
        <strain evidence="2">NBRC 13475</strain>
    </source>
</reference>
<gene>
    <name evidence="2" type="ORF">Shyd_65890</name>
</gene>
<keyword evidence="3" id="KW-1185">Reference proteome</keyword>
<accession>A0ABQ3PJL7</accession>
<feature type="compositionally biased region" description="Basic and acidic residues" evidence="1">
    <location>
        <begin position="69"/>
        <end position="85"/>
    </location>
</feature>
<evidence type="ECO:0000313" key="2">
    <source>
        <dbReference type="EMBL" id="GHI25218.1"/>
    </source>
</evidence>
<evidence type="ECO:0000313" key="3">
    <source>
        <dbReference type="Proteomes" id="UP001052739"/>
    </source>
</evidence>
<comment type="caution">
    <text evidence="2">The sequence shown here is derived from an EMBL/GenBank/DDBJ whole genome shotgun (WGS) entry which is preliminary data.</text>
</comment>